<feature type="compositionally biased region" description="Polar residues" evidence="3">
    <location>
        <begin position="576"/>
        <end position="602"/>
    </location>
</feature>
<dbReference type="Proteomes" id="UP000030645">
    <property type="component" value="Unassembled WGS sequence"/>
</dbReference>
<evidence type="ECO:0000256" key="3">
    <source>
        <dbReference type="SAM" id="MobiDB-lite"/>
    </source>
</evidence>
<dbReference type="Gene3D" id="3.30.1370.10">
    <property type="entry name" value="K Homology domain, type 1"/>
    <property type="match status" value="2"/>
</dbReference>
<dbReference type="PROSITE" id="PS50084">
    <property type="entry name" value="KH_TYPE_1"/>
    <property type="match status" value="2"/>
</dbReference>
<dbReference type="AlphaFoldDB" id="W9RG82"/>
<feature type="compositionally biased region" description="Basic and acidic residues" evidence="3">
    <location>
        <begin position="56"/>
        <end position="93"/>
    </location>
</feature>
<dbReference type="SMART" id="SM00322">
    <property type="entry name" value="KH"/>
    <property type="match status" value="2"/>
</dbReference>
<dbReference type="eggNOG" id="KOG1676">
    <property type="taxonomic scope" value="Eukaryota"/>
</dbReference>
<dbReference type="SUPFAM" id="SSF54791">
    <property type="entry name" value="Eukaryotic type KH-domain (KH-domain type I)"/>
    <property type="match status" value="2"/>
</dbReference>
<protein>
    <submittedName>
        <fullName evidence="5">Far upstream element-binding protein 3</fullName>
    </submittedName>
</protein>
<dbReference type="PANTHER" id="PTHR10288">
    <property type="entry name" value="KH DOMAIN CONTAINING RNA BINDING PROTEIN"/>
    <property type="match status" value="1"/>
</dbReference>
<evidence type="ECO:0000259" key="4">
    <source>
        <dbReference type="SMART" id="SM00322"/>
    </source>
</evidence>
<feature type="compositionally biased region" description="Polar residues" evidence="3">
    <location>
        <begin position="659"/>
        <end position="684"/>
    </location>
</feature>
<feature type="compositionally biased region" description="Low complexity" evidence="3">
    <location>
        <begin position="524"/>
        <end position="550"/>
    </location>
</feature>
<feature type="region of interest" description="Disordered" evidence="3">
    <location>
        <begin position="346"/>
        <end position="761"/>
    </location>
</feature>
<evidence type="ECO:0000256" key="2">
    <source>
        <dbReference type="PROSITE-ProRule" id="PRU00117"/>
    </source>
</evidence>
<proteinExistence type="predicted"/>
<accession>W9RG82</accession>
<dbReference type="STRING" id="981085.W9RG82"/>
<dbReference type="InterPro" id="IPR004088">
    <property type="entry name" value="KH_dom_type_1"/>
</dbReference>
<dbReference type="KEGG" id="mnt:21408779"/>
<dbReference type="InterPro" id="IPR004087">
    <property type="entry name" value="KH_dom"/>
</dbReference>
<feature type="domain" description="K Homology" evidence="4">
    <location>
        <begin position="171"/>
        <end position="244"/>
    </location>
</feature>
<keyword evidence="6" id="KW-1185">Reference proteome</keyword>
<gene>
    <name evidence="5" type="ORF">L484_026110</name>
</gene>
<keyword evidence="2" id="KW-0694">RNA-binding</keyword>
<feature type="compositionally biased region" description="Low complexity" evidence="3">
    <location>
        <begin position="685"/>
        <end position="724"/>
    </location>
</feature>
<dbReference type="GO" id="GO:0003723">
    <property type="term" value="F:RNA binding"/>
    <property type="evidence" value="ECO:0007669"/>
    <property type="project" value="UniProtKB-UniRule"/>
</dbReference>
<keyword evidence="1" id="KW-0677">Repeat</keyword>
<dbReference type="EMBL" id="KE344683">
    <property type="protein sequence ID" value="EXB75634.1"/>
    <property type="molecule type" value="Genomic_DNA"/>
</dbReference>
<feature type="compositionally biased region" description="Polar residues" evidence="3">
    <location>
        <begin position="160"/>
        <end position="173"/>
    </location>
</feature>
<feature type="compositionally biased region" description="Polar residues" evidence="3">
    <location>
        <begin position="98"/>
        <end position="112"/>
    </location>
</feature>
<sequence>MAEEEVAAPEASPAPLDHKRKLEDLEPEAPQQAEPTSDEPEKSNGDSDAAPAEAADSDKADAKRPRVDEKPDGSVSENGHKEEKVDEPVKDNGDQPVLESSGSEEAQPQSEGTAEKVTDEQPSVDAEQPSVQKSVDAEEPSNEETQPHSSEGHQQVEDPSAQQDQPTSDNVTITRRVEVPNNKVGVLIGKAGDTIRYLQYNSGAKIQITRDVEADPNAATRPVEISGTLDNINKAERLISAVIAEADAGGSPSLVARGLAASQVAAATEQIEIQVANEKVGLIIGRGGETIKGLQARSGARIQLIPQHLQEGDESKERTVRVTGDKRQIEIAREMIKEVMNQTVRSSSFSSGFNQQGYRPRGPPGPPQWGPRGGHVAHQNSYNYHQRGPYQSHNQQYPPSYGGYPQQMGPRSGFNSGWEQRPPPSMHGMPQHGGGYDYYGQKGHLSDTHGTAQHSAPVPPYAPGPSPNPAMGPPQSQANYNYGQHQGPEYGHPAPYSQSAHPQQSYSHGYDDHAPTQHQYGISQPYPHTGTPTGYGQQQQYGRPPYGVPSQGPPPQAYGPPRPTQQPGDMPYQGSAPAQSYGQSVPSQQPYPYASSGPTQQAYPPYGSAPAAEGYNQPPLATSGYPQQGGQPVASYGQPGSQQAAGYPQGGPTAAYGQYPSSQQGYAEQSAPTTAGYGYQTSQDPSYGSAPASAYGAQPTAQAGYAAQSTQAQQSYDQSAQQTGAYGVQPSTTVAYGKTQSPQPQPGYAQYDSAQMYAAPH</sequence>
<reference evidence="6" key="1">
    <citation type="submission" date="2013-01" db="EMBL/GenBank/DDBJ databases">
        <title>Draft Genome Sequence of a Mulberry Tree, Morus notabilis C.K. Schneid.</title>
        <authorList>
            <person name="He N."/>
            <person name="Zhao S."/>
        </authorList>
    </citation>
    <scope>NUCLEOTIDE SEQUENCE</scope>
</reference>
<feature type="compositionally biased region" description="Pro residues" evidence="3">
    <location>
        <begin position="551"/>
        <end position="564"/>
    </location>
</feature>
<evidence type="ECO:0000313" key="6">
    <source>
        <dbReference type="Proteomes" id="UP000030645"/>
    </source>
</evidence>
<name>W9RG82_9ROSA</name>
<dbReference type="Pfam" id="PF00013">
    <property type="entry name" value="KH_1"/>
    <property type="match status" value="2"/>
</dbReference>
<feature type="compositionally biased region" description="Polar residues" evidence="3">
    <location>
        <begin position="475"/>
        <end position="484"/>
    </location>
</feature>
<organism evidence="5 6">
    <name type="scientific">Morus notabilis</name>
    <dbReference type="NCBI Taxonomy" id="981085"/>
    <lineage>
        <taxon>Eukaryota</taxon>
        <taxon>Viridiplantae</taxon>
        <taxon>Streptophyta</taxon>
        <taxon>Embryophyta</taxon>
        <taxon>Tracheophyta</taxon>
        <taxon>Spermatophyta</taxon>
        <taxon>Magnoliopsida</taxon>
        <taxon>eudicotyledons</taxon>
        <taxon>Gunneridae</taxon>
        <taxon>Pentapetalae</taxon>
        <taxon>rosids</taxon>
        <taxon>fabids</taxon>
        <taxon>Rosales</taxon>
        <taxon>Moraceae</taxon>
        <taxon>Moreae</taxon>
        <taxon>Morus</taxon>
    </lineage>
</organism>
<evidence type="ECO:0000313" key="5">
    <source>
        <dbReference type="EMBL" id="EXB75634.1"/>
    </source>
</evidence>
<feature type="domain" description="K Homology" evidence="4">
    <location>
        <begin position="267"/>
        <end position="341"/>
    </location>
</feature>
<evidence type="ECO:0000256" key="1">
    <source>
        <dbReference type="ARBA" id="ARBA00022737"/>
    </source>
</evidence>
<feature type="compositionally biased region" description="Low complexity" evidence="3">
    <location>
        <begin position="346"/>
        <end position="360"/>
    </location>
</feature>
<feature type="compositionally biased region" description="Polar residues" evidence="3">
    <location>
        <begin position="496"/>
        <end position="507"/>
    </location>
</feature>
<feature type="region of interest" description="Disordered" evidence="3">
    <location>
        <begin position="1"/>
        <end position="176"/>
    </location>
</feature>
<dbReference type="InterPro" id="IPR036612">
    <property type="entry name" value="KH_dom_type_1_sf"/>
</dbReference>
<dbReference type="OrthoDB" id="5204190at2759"/>
<feature type="compositionally biased region" description="Polar residues" evidence="3">
    <location>
        <begin position="378"/>
        <end position="398"/>
    </location>
</feature>
<feature type="compositionally biased region" description="Pro residues" evidence="3">
    <location>
        <begin position="457"/>
        <end position="472"/>
    </location>
</feature>
<dbReference type="CDD" id="cd00105">
    <property type="entry name" value="KH-I"/>
    <property type="match status" value="1"/>
</dbReference>
<feature type="compositionally biased region" description="Polar residues" evidence="3">
    <location>
        <begin position="729"/>
        <end position="742"/>
    </location>
</feature>